<keyword evidence="9" id="KW-1185">Reference proteome</keyword>
<dbReference type="NCBIfam" id="TIGR00611">
    <property type="entry name" value="recf"/>
    <property type="match status" value="1"/>
</dbReference>
<proteinExistence type="inferred from homology"/>
<dbReference type="PROSITE" id="PS00618">
    <property type="entry name" value="RECF_2"/>
    <property type="match status" value="1"/>
</dbReference>
<evidence type="ECO:0000313" key="8">
    <source>
        <dbReference type="EMBL" id="MBK1835232.1"/>
    </source>
</evidence>
<comment type="function">
    <text evidence="6 7">The RecF protein is involved in DNA metabolism; it is required for DNA replication and normal SOS inducibility. RecF binds preferentially to single-stranded, linear DNA. It also seems to bind ATP.</text>
</comment>
<keyword evidence="6 7" id="KW-0234">DNA repair</keyword>
<evidence type="ECO:0000313" key="9">
    <source>
        <dbReference type="Proteomes" id="UP000604083"/>
    </source>
</evidence>
<dbReference type="GO" id="GO:0005524">
    <property type="term" value="F:ATP binding"/>
    <property type="evidence" value="ECO:0007669"/>
    <property type="project" value="UniProtKB-UniRule"/>
</dbReference>
<dbReference type="Gene3D" id="1.20.1050.90">
    <property type="entry name" value="RecF/RecN/SMC, N-terminal domain"/>
    <property type="match status" value="1"/>
</dbReference>
<gene>
    <name evidence="6 8" type="primary">recF</name>
    <name evidence="8" type="ORF">JIN78_14270</name>
</gene>
<evidence type="ECO:0000256" key="6">
    <source>
        <dbReference type="HAMAP-Rule" id="MF_00365"/>
    </source>
</evidence>
<keyword evidence="6 7" id="KW-0227">DNA damage</keyword>
<dbReference type="GO" id="GO:0006260">
    <property type="term" value="P:DNA replication"/>
    <property type="evidence" value="ECO:0007669"/>
    <property type="project" value="UniProtKB-UniRule"/>
</dbReference>
<protein>
    <recommendedName>
        <fullName evidence="6 7">DNA replication and repair protein RecF</fullName>
    </recommendedName>
</protein>
<dbReference type="InterPro" id="IPR001238">
    <property type="entry name" value="DNA-binding_RecF"/>
</dbReference>
<dbReference type="PANTHER" id="PTHR32182:SF0">
    <property type="entry name" value="DNA REPLICATION AND REPAIR PROTEIN RECF"/>
    <property type="match status" value="1"/>
</dbReference>
<name>A0A934VNF1_9BACT</name>
<evidence type="ECO:0000256" key="2">
    <source>
        <dbReference type="ARBA" id="ARBA00022705"/>
    </source>
</evidence>
<dbReference type="HAMAP" id="MF_00365">
    <property type="entry name" value="RecF"/>
    <property type="match status" value="1"/>
</dbReference>
<evidence type="ECO:0000256" key="1">
    <source>
        <dbReference type="ARBA" id="ARBA00022490"/>
    </source>
</evidence>
<dbReference type="AlphaFoldDB" id="A0A934VNF1"/>
<dbReference type="EMBL" id="JAENIO010000044">
    <property type="protein sequence ID" value="MBK1835232.1"/>
    <property type="molecule type" value="Genomic_DNA"/>
</dbReference>
<reference evidence="8" key="1">
    <citation type="submission" date="2021-01" db="EMBL/GenBank/DDBJ databases">
        <title>Modified the classification status of verrucomicrobia.</title>
        <authorList>
            <person name="Feng X."/>
        </authorList>
    </citation>
    <scope>NUCLEOTIDE SEQUENCE</scope>
    <source>
        <strain evidence="8">KCTC 12986</strain>
    </source>
</reference>
<accession>A0A934VNF1</accession>
<keyword evidence="3 6" id="KW-0547">Nucleotide-binding</keyword>
<evidence type="ECO:0000256" key="3">
    <source>
        <dbReference type="ARBA" id="ARBA00022741"/>
    </source>
</evidence>
<evidence type="ECO:0000256" key="4">
    <source>
        <dbReference type="ARBA" id="ARBA00022840"/>
    </source>
</evidence>
<dbReference type="GO" id="GO:0006302">
    <property type="term" value="P:double-strand break repair"/>
    <property type="evidence" value="ECO:0007669"/>
    <property type="project" value="TreeGrafter"/>
</dbReference>
<dbReference type="PANTHER" id="PTHR32182">
    <property type="entry name" value="DNA REPLICATION AND REPAIR PROTEIN RECF"/>
    <property type="match status" value="1"/>
</dbReference>
<dbReference type="InterPro" id="IPR027417">
    <property type="entry name" value="P-loop_NTPase"/>
</dbReference>
<comment type="caution">
    <text evidence="8">The sequence shown here is derived from an EMBL/GenBank/DDBJ whole genome shotgun (WGS) entry which is preliminary data.</text>
</comment>
<dbReference type="GO" id="GO:0005737">
    <property type="term" value="C:cytoplasm"/>
    <property type="evidence" value="ECO:0007669"/>
    <property type="project" value="UniProtKB-SubCell"/>
</dbReference>
<sequence length="348" mass="38216">MIESLRLADFRCVAGASLSIPPAGLVFVGRNAQGKTSLLEAVCVLVRLHSPRTRRPYQMVRFETPQFGVAGRVWGQERRVDFCKGDYRLRVDGEARGSQSDYLADGGLLVWMGNEDRELVTGPAEGRRRYLDFMASQIVPGYRRALSRYRKALQERNALLRDGRGEAREMVAFTSLLIQHGLELTAGRKEMVRHLARPVSWAQDAVGGGGETVGLGYQAASGDDFEASLARVREQEIRRGMTLVGPHRDDLKLTLGGLKAADFGSEGQQRTLALALKLGQGELLREQGGKTPVYLLDDIFGELDKGRRERLLASLPPGAQTLITTTNAHWLGDGMNLEVREVSGGTVA</sequence>
<dbReference type="GO" id="GO:0000731">
    <property type="term" value="P:DNA synthesis involved in DNA repair"/>
    <property type="evidence" value="ECO:0007669"/>
    <property type="project" value="TreeGrafter"/>
</dbReference>
<evidence type="ECO:0000256" key="7">
    <source>
        <dbReference type="RuleBase" id="RU000578"/>
    </source>
</evidence>
<feature type="binding site" evidence="6">
    <location>
        <begin position="29"/>
        <end position="36"/>
    </location>
    <ligand>
        <name>ATP</name>
        <dbReference type="ChEBI" id="CHEBI:30616"/>
    </ligand>
</feature>
<dbReference type="Gene3D" id="3.40.50.300">
    <property type="entry name" value="P-loop containing nucleotide triphosphate hydrolases"/>
    <property type="match status" value="1"/>
</dbReference>
<comment type="similarity">
    <text evidence="6 7">Belongs to the RecF family.</text>
</comment>
<dbReference type="Proteomes" id="UP000604083">
    <property type="component" value="Unassembled WGS sequence"/>
</dbReference>
<dbReference type="RefSeq" id="WP_200392667.1">
    <property type="nucleotide sequence ID" value="NZ_JAENIO010000044.1"/>
</dbReference>
<keyword evidence="6 7" id="KW-0742">SOS response</keyword>
<keyword evidence="5 6" id="KW-0238">DNA-binding</keyword>
<dbReference type="GO" id="GO:0009432">
    <property type="term" value="P:SOS response"/>
    <property type="evidence" value="ECO:0007669"/>
    <property type="project" value="UniProtKB-UniRule"/>
</dbReference>
<keyword evidence="4 6" id="KW-0067">ATP-binding</keyword>
<keyword evidence="1 6" id="KW-0963">Cytoplasm</keyword>
<dbReference type="InterPro" id="IPR042174">
    <property type="entry name" value="RecF_2"/>
</dbReference>
<dbReference type="SUPFAM" id="SSF52540">
    <property type="entry name" value="P-loop containing nucleoside triphosphate hydrolases"/>
    <property type="match status" value="1"/>
</dbReference>
<keyword evidence="2 6" id="KW-0235">DNA replication</keyword>
<comment type="subcellular location">
    <subcellularLocation>
        <location evidence="6 7">Cytoplasm</location>
    </subcellularLocation>
</comment>
<evidence type="ECO:0000256" key="5">
    <source>
        <dbReference type="ARBA" id="ARBA00023125"/>
    </source>
</evidence>
<dbReference type="GO" id="GO:0003697">
    <property type="term" value="F:single-stranded DNA binding"/>
    <property type="evidence" value="ECO:0007669"/>
    <property type="project" value="UniProtKB-UniRule"/>
</dbReference>
<dbReference type="InterPro" id="IPR018078">
    <property type="entry name" value="DNA-binding_RecF_CS"/>
</dbReference>
<organism evidence="8 9">
    <name type="scientific">Roseibacillus ishigakijimensis</name>
    <dbReference type="NCBI Taxonomy" id="454146"/>
    <lineage>
        <taxon>Bacteria</taxon>
        <taxon>Pseudomonadati</taxon>
        <taxon>Verrucomicrobiota</taxon>
        <taxon>Verrucomicrobiia</taxon>
        <taxon>Verrucomicrobiales</taxon>
        <taxon>Verrucomicrobiaceae</taxon>
        <taxon>Roseibacillus</taxon>
    </lineage>
</organism>